<protein>
    <submittedName>
        <fullName evidence="1">Uncharacterized protein</fullName>
    </submittedName>
</protein>
<reference evidence="1 2" key="1">
    <citation type="journal article" date="2021" name="Elife">
        <title>Chloroplast acquisition without the gene transfer in kleptoplastic sea slugs, Plakobranchus ocellatus.</title>
        <authorList>
            <person name="Maeda T."/>
            <person name="Takahashi S."/>
            <person name="Yoshida T."/>
            <person name="Shimamura S."/>
            <person name="Takaki Y."/>
            <person name="Nagai Y."/>
            <person name="Toyoda A."/>
            <person name="Suzuki Y."/>
            <person name="Arimoto A."/>
            <person name="Ishii H."/>
            <person name="Satoh N."/>
            <person name="Nishiyama T."/>
            <person name="Hasebe M."/>
            <person name="Maruyama T."/>
            <person name="Minagawa J."/>
            <person name="Obokata J."/>
            <person name="Shigenobu S."/>
        </authorList>
    </citation>
    <scope>NUCLEOTIDE SEQUENCE [LARGE SCALE GENOMIC DNA]</scope>
</reference>
<comment type="caution">
    <text evidence="1">The sequence shown here is derived from an EMBL/GenBank/DDBJ whole genome shotgun (WGS) entry which is preliminary data.</text>
</comment>
<dbReference type="Proteomes" id="UP000735302">
    <property type="component" value="Unassembled WGS sequence"/>
</dbReference>
<dbReference type="EMBL" id="BLXT01002256">
    <property type="protein sequence ID" value="GFN92604.1"/>
    <property type="molecule type" value="Genomic_DNA"/>
</dbReference>
<accession>A0AAV3ZDG3</accession>
<sequence>MDDRRRTWVFVAGAPRQRGYVNLCTCMKIYLAPDGTWCGTRATTIRCSHSELHGLLSFLVRGCLTQIREKCRVAMQRHYRPSPGFRVLSQEDVTAFSA</sequence>
<organism evidence="1 2">
    <name type="scientific">Plakobranchus ocellatus</name>
    <dbReference type="NCBI Taxonomy" id="259542"/>
    <lineage>
        <taxon>Eukaryota</taxon>
        <taxon>Metazoa</taxon>
        <taxon>Spiralia</taxon>
        <taxon>Lophotrochozoa</taxon>
        <taxon>Mollusca</taxon>
        <taxon>Gastropoda</taxon>
        <taxon>Heterobranchia</taxon>
        <taxon>Euthyneura</taxon>
        <taxon>Panpulmonata</taxon>
        <taxon>Sacoglossa</taxon>
        <taxon>Placobranchoidea</taxon>
        <taxon>Plakobranchidae</taxon>
        <taxon>Plakobranchus</taxon>
    </lineage>
</organism>
<proteinExistence type="predicted"/>
<keyword evidence="2" id="KW-1185">Reference proteome</keyword>
<evidence type="ECO:0000313" key="2">
    <source>
        <dbReference type="Proteomes" id="UP000735302"/>
    </source>
</evidence>
<name>A0AAV3ZDG3_9GAST</name>
<evidence type="ECO:0000313" key="1">
    <source>
        <dbReference type="EMBL" id="GFN92604.1"/>
    </source>
</evidence>
<dbReference type="AlphaFoldDB" id="A0AAV3ZDG3"/>
<gene>
    <name evidence="1" type="ORF">PoB_001911000</name>
</gene>